<gene>
    <name evidence="9 11" type="primary">ffh</name>
    <name evidence="11" type="ORF">LKE05_01935</name>
</gene>
<dbReference type="FunFam" id="3.40.50.300:FF:000022">
    <property type="entry name" value="Signal recognition particle 54 kDa subunit"/>
    <property type="match status" value="1"/>
</dbReference>
<dbReference type="InterPro" id="IPR000897">
    <property type="entry name" value="SRP54_GTPase_dom"/>
</dbReference>
<dbReference type="EC" id="3.6.5.4" evidence="9"/>
<protein>
    <recommendedName>
        <fullName evidence="9">Signal recognition particle protein</fullName>
        <ecNumber evidence="9">3.6.5.4</ecNumber>
    </recommendedName>
    <alternativeName>
        <fullName evidence="9">Fifty-four homolog</fullName>
    </alternativeName>
</protein>
<evidence type="ECO:0000256" key="3">
    <source>
        <dbReference type="ARBA" id="ARBA00022801"/>
    </source>
</evidence>
<dbReference type="GO" id="GO:0005525">
    <property type="term" value="F:GTP binding"/>
    <property type="evidence" value="ECO:0007669"/>
    <property type="project" value="UniProtKB-UniRule"/>
</dbReference>
<comment type="subunit">
    <text evidence="9">Part of the signal recognition particle protein translocation system, which is composed of SRP and FtsY.</text>
</comment>
<dbReference type="GO" id="GO:0006614">
    <property type="term" value="P:SRP-dependent cotranslational protein targeting to membrane"/>
    <property type="evidence" value="ECO:0007669"/>
    <property type="project" value="InterPro"/>
</dbReference>
<comment type="subcellular location">
    <subcellularLocation>
        <location evidence="9">Cytoplasm</location>
    </subcellularLocation>
    <text evidence="9">The SRP-RNC complex is targeted to the cytoplasmic membrane.</text>
</comment>
<dbReference type="PANTHER" id="PTHR11564">
    <property type="entry name" value="SIGNAL RECOGNITION PARTICLE 54K PROTEIN SRP54"/>
    <property type="match status" value="1"/>
</dbReference>
<reference evidence="11 12" key="1">
    <citation type="submission" date="2021-10" db="EMBL/GenBank/DDBJ databases">
        <title>Anaerobic single-cell dispensing facilitates the cultivation of human gut bacteria.</title>
        <authorList>
            <person name="Afrizal A."/>
        </authorList>
    </citation>
    <scope>NUCLEOTIDE SEQUENCE [LARGE SCALE GENOMIC DNA]</scope>
    <source>
        <strain evidence="11 12">CLA-AA-H232</strain>
    </source>
</reference>
<dbReference type="InterPro" id="IPR022941">
    <property type="entry name" value="SRP54"/>
</dbReference>
<dbReference type="InterPro" id="IPR036891">
    <property type="entry name" value="Signal_recog_part_SRP54_M_sf"/>
</dbReference>
<dbReference type="NCBIfam" id="TIGR00959">
    <property type="entry name" value="ffh"/>
    <property type="match status" value="1"/>
</dbReference>
<dbReference type="Proteomes" id="UP001198242">
    <property type="component" value="Unassembled WGS sequence"/>
</dbReference>
<dbReference type="AlphaFoldDB" id="A0AAE3DWV0"/>
<dbReference type="InterPro" id="IPR004780">
    <property type="entry name" value="SRP"/>
</dbReference>
<dbReference type="CDD" id="cd18539">
    <property type="entry name" value="SRP_G"/>
    <property type="match status" value="1"/>
</dbReference>
<feature type="binding site" evidence="9">
    <location>
        <begin position="108"/>
        <end position="115"/>
    </location>
    <ligand>
        <name>GTP</name>
        <dbReference type="ChEBI" id="CHEBI:37565"/>
    </ligand>
</feature>
<dbReference type="Pfam" id="PF02881">
    <property type="entry name" value="SRP54_N"/>
    <property type="match status" value="1"/>
</dbReference>
<evidence type="ECO:0000256" key="8">
    <source>
        <dbReference type="ARBA" id="ARBA00048027"/>
    </source>
</evidence>
<evidence type="ECO:0000256" key="9">
    <source>
        <dbReference type="HAMAP-Rule" id="MF_00306"/>
    </source>
</evidence>
<keyword evidence="5 9" id="KW-0342">GTP-binding</keyword>
<keyword evidence="2 9" id="KW-0547">Nucleotide-binding</keyword>
<dbReference type="GO" id="GO:0003924">
    <property type="term" value="F:GTPase activity"/>
    <property type="evidence" value="ECO:0007669"/>
    <property type="project" value="UniProtKB-UniRule"/>
</dbReference>
<dbReference type="Pfam" id="PF00448">
    <property type="entry name" value="SRP54"/>
    <property type="match status" value="1"/>
</dbReference>
<accession>A0AAE3DWV0</accession>
<comment type="function">
    <text evidence="9">Involved in targeting and insertion of nascent membrane proteins into the cytoplasmic membrane. Binds to the hydrophobic signal sequence of the ribosome-nascent chain (RNC) as it emerges from the ribosomes. The SRP-RNC complex is then targeted to the cytoplasmic membrane where it interacts with the SRP receptor FtsY.</text>
</comment>
<dbReference type="InterPro" id="IPR004125">
    <property type="entry name" value="Signal_recog_particle_SRP54_M"/>
</dbReference>
<feature type="binding site" evidence="9">
    <location>
        <begin position="249"/>
        <end position="252"/>
    </location>
    <ligand>
        <name>GTP</name>
        <dbReference type="ChEBI" id="CHEBI:37565"/>
    </ligand>
</feature>
<proteinExistence type="inferred from homology"/>
<dbReference type="Pfam" id="PF02978">
    <property type="entry name" value="SRP_SPB"/>
    <property type="match status" value="1"/>
</dbReference>
<keyword evidence="12" id="KW-1185">Reference proteome</keyword>
<evidence type="ECO:0000256" key="7">
    <source>
        <dbReference type="ARBA" id="ARBA00023274"/>
    </source>
</evidence>
<feature type="domain" description="SRP54-type proteins GTP-binding" evidence="10">
    <location>
        <begin position="270"/>
        <end position="283"/>
    </location>
</feature>
<keyword evidence="3 9" id="KW-0378">Hydrolase</keyword>
<evidence type="ECO:0000313" key="12">
    <source>
        <dbReference type="Proteomes" id="UP001198242"/>
    </source>
</evidence>
<comment type="similarity">
    <text evidence="1 9">Belongs to the GTP-binding SRP family. SRP54 subfamily.</text>
</comment>
<evidence type="ECO:0000256" key="5">
    <source>
        <dbReference type="ARBA" id="ARBA00023134"/>
    </source>
</evidence>
<feature type="binding site" evidence="9">
    <location>
        <begin position="191"/>
        <end position="195"/>
    </location>
    <ligand>
        <name>GTP</name>
        <dbReference type="ChEBI" id="CHEBI:37565"/>
    </ligand>
</feature>
<keyword evidence="6 9" id="KW-0733">Signal recognition particle</keyword>
<keyword evidence="7 9" id="KW-0687">Ribonucleoprotein</keyword>
<comment type="domain">
    <text evidence="9">Composed of three domains: the N-terminal N domain, which is responsible for interactions with the ribosome, the central G domain, which binds GTP, and the C-terminal M domain, which binds the RNA and the signal sequence of the RNC.</text>
</comment>
<dbReference type="SMART" id="SM00382">
    <property type="entry name" value="AAA"/>
    <property type="match status" value="1"/>
</dbReference>
<dbReference type="GO" id="GO:0008312">
    <property type="term" value="F:7S RNA binding"/>
    <property type="evidence" value="ECO:0007669"/>
    <property type="project" value="InterPro"/>
</dbReference>
<dbReference type="Gene3D" id="1.20.120.140">
    <property type="entry name" value="Signal recognition particle SRP54, nucleotide-binding domain"/>
    <property type="match status" value="1"/>
</dbReference>
<dbReference type="InterPro" id="IPR013822">
    <property type="entry name" value="Signal_recog_particl_SRP54_hlx"/>
</dbReference>
<dbReference type="HAMAP" id="MF_00306">
    <property type="entry name" value="SRP54"/>
    <property type="match status" value="1"/>
</dbReference>
<dbReference type="InterPro" id="IPR027417">
    <property type="entry name" value="P-loop_NTPase"/>
</dbReference>
<evidence type="ECO:0000256" key="6">
    <source>
        <dbReference type="ARBA" id="ARBA00023135"/>
    </source>
</evidence>
<keyword evidence="4 9" id="KW-0694">RNA-binding</keyword>
<dbReference type="SMART" id="SM00962">
    <property type="entry name" value="SRP54"/>
    <property type="match status" value="1"/>
</dbReference>
<dbReference type="EMBL" id="JAJEQM010000002">
    <property type="protein sequence ID" value="MCC2209554.1"/>
    <property type="molecule type" value="Genomic_DNA"/>
</dbReference>
<evidence type="ECO:0000256" key="2">
    <source>
        <dbReference type="ARBA" id="ARBA00022741"/>
    </source>
</evidence>
<evidence type="ECO:0000256" key="1">
    <source>
        <dbReference type="ARBA" id="ARBA00005450"/>
    </source>
</evidence>
<dbReference type="Gene3D" id="3.40.50.300">
    <property type="entry name" value="P-loop containing nucleotide triphosphate hydrolases"/>
    <property type="match status" value="1"/>
</dbReference>
<comment type="caution">
    <text evidence="11">The sequence shown here is derived from an EMBL/GenBank/DDBJ whole genome shotgun (WGS) entry which is preliminary data.</text>
</comment>
<keyword evidence="9" id="KW-0963">Cytoplasm</keyword>
<organism evidence="11 12">
    <name type="scientific">Hominilimicola fabiformis</name>
    <dbReference type="NCBI Taxonomy" id="2885356"/>
    <lineage>
        <taxon>Bacteria</taxon>
        <taxon>Bacillati</taxon>
        <taxon>Bacillota</taxon>
        <taxon>Clostridia</taxon>
        <taxon>Eubacteriales</taxon>
        <taxon>Oscillospiraceae</taxon>
        <taxon>Hominilimicola</taxon>
    </lineage>
</organism>
<dbReference type="SUPFAM" id="SSF52540">
    <property type="entry name" value="P-loop containing nucleoside triphosphate hydrolases"/>
    <property type="match status" value="1"/>
</dbReference>
<name>A0AAE3DWV0_9FIRM</name>
<dbReference type="InterPro" id="IPR042101">
    <property type="entry name" value="SRP54_N_sf"/>
</dbReference>
<dbReference type="PANTHER" id="PTHR11564:SF5">
    <property type="entry name" value="SIGNAL RECOGNITION PARTICLE SUBUNIT SRP54"/>
    <property type="match status" value="1"/>
</dbReference>
<dbReference type="InterPro" id="IPR003593">
    <property type="entry name" value="AAA+_ATPase"/>
</dbReference>
<evidence type="ECO:0000313" key="11">
    <source>
        <dbReference type="EMBL" id="MCC2209554.1"/>
    </source>
</evidence>
<dbReference type="PROSITE" id="PS00300">
    <property type="entry name" value="SRP54"/>
    <property type="match status" value="1"/>
</dbReference>
<dbReference type="RefSeq" id="WP_022229515.1">
    <property type="nucleotide sequence ID" value="NZ_JAJEQM010000002.1"/>
</dbReference>
<evidence type="ECO:0000259" key="10">
    <source>
        <dbReference type="PROSITE" id="PS00300"/>
    </source>
</evidence>
<evidence type="ECO:0000256" key="4">
    <source>
        <dbReference type="ARBA" id="ARBA00022884"/>
    </source>
</evidence>
<sequence>MAFESLGDKLQGVFKKLRGKGKLNEKDIKDAMREIKLALLEADVNFKVVKEFVNIVSEKALGQEIMESLTPAQQLVKIVNEELTQMIGGEVSRLEFSQKPPTVIMMCGLQGAGKTTATGKLALNLTKKMNKRPLMVACDVYRPAAIKQLEVLGKQIQVPVFSMGADVNPVTIAKEAVAHAIKHGNDPVILDTAGRLHIDEQLMDELANIKAEVNPTEILLVVDAMTGQDAVNVAKSFNDQLDITGVILSKLDGDTRGGAALSVKQVTGKPIKYASVGEKLSDLEQFHPDRMASRILGMGDVLTLIDKAQETIDEKKAQELEEKIRKQQFDLDDFLEQFKQIRKMGSFSQILGMLPGIDKKMLESVDTEENEKKMLHIEAIIQSMTQEERRKPSIIGASRKVRISKGSGTRVQDVNQLLKQFEQMQKMMKQLSGGRQAKMLKRLRKRK</sequence>
<dbReference type="SMART" id="SM00963">
    <property type="entry name" value="SRP54_N"/>
    <property type="match status" value="1"/>
</dbReference>
<dbReference type="SUPFAM" id="SSF47446">
    <property type="entry name" value="Signal peptide-binding domain"/>
    <property type="match status" value="1"/>
</dbReference>
<comment type="catalytic activity">
    <reaction evidence="8 9">
        <text>GTP + H2O = GDP + phosphate + H(+)</text>
        <dbReference type="Rhea" id="RHEA:19669"/>
        <dbReference type="ChEBI" id="CHEBI:15377"/>
        <dbReference type="ChEBI" id="CHEBI:15378"/>
        <dbReference type="ChEBI" id="CHEBI:37565"/>
        <dbReference type="ChEBI" id="CHEBI:43474"/>
        <dbReference type="ChEBI" id="CHEBI:58189"/>
        <dbReference type="EC" id="3.6.5.4"/>
    </reaction>
</comment>
<dbReference type="Gene3D" id="1.10.260.30">
    <property type="entry name" value="Signal recognition particle, SRP54 subunit, M-domain"/>
    <property type="match status" value="1"/>
</dbReference>
<dbReference type="GO" id="GO:0048500">
    <property type="term" value="C:signal recognition particle"/>
    <property type="evidence" value="ECO:0007669"/>
    <property type="project" value="UniProtKB-UniRule"/>
</dbReference>